<dbReference type="Gene3D" id="1.25.40.20">
    <property type="entry name" value="Ankyrin repeat-containing domain"/>
    <property type="match status" value="1"/>
</dbReference>
<dbReference type="Proteomes" id="UP000887574">
    <property type="component" value="Unplaced"/>
</dbReference>
<evidence type="ECO:0000313" key="5">
    <source>
        <dbReference type="Proteomes" id="UP000887574"/>
    </source>
</evidence>
<keyword evidence="1" id="KW-0677">Repeat</keyword>
<organism evidence="5 6">
    <name type="scientific">Ditylenchus dipsaci</name>
    <dbReference type="NCBI Taxonomy" id="166011"/>
    <lineage>
        <taxon>Eukaryota</taxon>
        <taxon>Metazoa</taxon>
        <taxon>Ecdysozoa</taxon>
        <taxon>Nematoda</taxon>
        <taxon>Chromadorea</taxon>
        <taxon>Rhabditida</taxon>
        <taxon>Tylenchina</taxon>
        <taxon>Tylenchomorpha</taxon>
        <taxon>Sphaerularioidea</taxon>
        <taxon>Anguinidae</taxon>
        <taxon>Anguininae</taxon>
        <taxon>Ditylenchus</taxon>
    </lineage>
</organism>
<dbReference type="AlphaFoldDB" id="A0A915DFQ2"/>
<dbReference type="GO" id="GO:0045944">
    <property type="term" value="P:positive regulation of transcription by RNA polymerase II"/>
    <property type="evidence" value="ECO:0007669"/>
    <property type="project" value="TreeGrafter"/>
</dbReference>
<dbReference type="PANTHER" id="PTHR24193:SF121">
    <property type="entry name" value="ADA2A-CONTAINING COMPLEX COMPONENT 3, ISOFORM D"/>
    <property type="match status" value="1"/>
</dbReference>
<dbReference type="InterPro" id="IPR011990">
    <property type="entry name" value="TPR-like_helical_dom_sf"/>
</dbReference>
<dbReference type="PROSITE" id="PS50088">
    <property type="entry name" value="ANK_REPEAT"/>
    <property type="match status" value="2"/>
</dbReference>
<dbReference type="GO" id="GO:0000976">
    <property type="term" value="F:transcription cis-regulatory region binding"/>
    <property type="evidence" value="ECO:0007669"/>
    <property type="project" value="TreeGrafter"/>
</dbReference>
<proteinExistence type="predicted"/>
<name>A0A915DFQ2_9BILA</name>
<dbReference type="SUPFAM" id="SSF48403">
    <property type="entry name" value="Ankyrin repeat"/>
    <property type="match status" value="1"/>
</dbReference>
<evidence type="ECO:0000256" key="2">
    <source>
        <dbReference type="ARBA" id="ARBA00023043"/>
    </source>
</evidence>
<dbReference type="InterPro" id="IPR036770">
    <property type="entry name" value="Ankyrin_rpt-contain_sf"/>
</dbReference>
<reference evidence="6" key="1">
    <citation type="submission" date="2022-11" db="UniProtKB">
        <authorList>
            <consortium name="WormBaseParasite"/>
        </authorList>
    </citation>
    <scope>IDENTIFICATION</scope>
</reference>
<dbReference type="SUPFAM" id="SSF48452">
    <property type="entry name" value="TPR-like"/>
    <property type="match status" value="1"/>
</dbReference>
<feature type="repeat" description="ANK" evidence="3">
    <location>
        <begin position="159"/>
        <end position="191"/>
    </location>
</feature>
<dbReference type="Pfam" id="PF12796">
    <property type="entry name" value="Ank_2"/>
    <property type="match status" value="2"/>
</dbReference>
<evidence type="ECO:0000313" key="6">
    <source>
        <dbReference type="WBParaSite" id="jg18969"/>
    </source>
</evidence>
<keyword evidence="5" id="KW-1185">Reference proteome</keyword>
<dbReference type="PROSITE" id="PS50297">
    <property type="entry name" value="ANK_REP_REGION"/>
    <property type="match status" value="1"/>
</dbReference>
<dbReference type="Gene3D" id="1.25.40.10">
    <property type="entry name" value="Tetratricopeptide repeat domain"/>
    <property type="match status" value="1"/>
</dbReference>
<sequence length="468" mass="51870">MWSTGKAAVLWCMQLRWMPYLCSVFAGSWQLGHEEEGKNFGPKTAFPFFKDHEHTTAISQMQNPSSYISPCYTRKQSIKNAFEAAADWASSAMCIACASGQSEVVQFLLSRGATLSPNQSWNGKSALICAVESGSWDLVVNVLNTALVDLNITNLSTSEQLTPLMVAARNGHVGLVDLLINRGAALDVQDANGKTAIMHAIEGKHTESKANTAALLIDRGCDITAKDLHDNTLIHLLARSPNKCLINRLLKLGLSLEDKNCEELRAIEVAIKFNSQIAIDAFLASGARLRSLTWQIALECNPEHLLVLTKKLYNYALQKCTELLDKCEQEGGDQEESSEQEANIIVHSVSKEELNKSCIQLHFPLSSIQPQLKQYKLQTLFSVAYLKRKNNELSDALELANEVLPLILPDDDDTRFELYMFRAKCFFDSRDVSSARQDAQMAVVLKPDNVDVQNLLAILNTPVCVPLL</sequence>
<dbReference type="InterPro" id="IPR002110">
    <property type="entry name" value="Ankyrin_rpt"/>
</dbReference>
<keyword evidence="2 3" id="KW-0040">ANK repeat</keyword>
<feature type="chain" id="PRO_5037432987" evidence="4">
    <location>
        <begin position="27"/>
        <end position="468"/>
    </location>
</feature>
<evidence type="ECO:0000256" key="3">
    <source>
        <dbReference type="PROSITE-ProRule" id="PRU00023"/>
    </source>
</evidence>
<feature type="signal peptide" evidence="4">
    <location>
        <begin position="1"/>
        <end position="26"/>
    </location>
</feature>
<evidence type="ECO:0000256" key="1">
    <source>
        <dbReference type="ARBA" id="ARBA00022737"/>
    </source>
</evidence>
<dbReference type="InterPro" id="IPR050663">
    <property type="entry name" value="Ankyrin-SOCS_Box"/>
</dbReference>
<keyword evidence="4" id="KW-0732">Signal</keyword>
<dbReference type="SMART" id="SM00248">
    <property type="entry name" value="ANK"/>
    <property type="match status" value="5"/>
</dbReference>
<dbReference type="GO" id="GO:0005634">
    <property type="term" value="C:nucleus"/>
    <property type="evidence" value="ECO:0007669"/>
    <property type="project" value="TreeGrafter"/>
</dbReference>
<accession>A0A915DFQ2</accession>
<protein>
    <submittedName>
        <fullName evidence="6">Uncharacterized protein</fullName>
    </submittedName>
</protein>
<evidence type="ECO:0000256" key="4">
    <source>
        <dbReference type="SAM" id="SignalP"/>
    </source>
</evidence>
<feature type="repeat" description="ANK" evidence="3">
    <location>
        <begin position="192"/>
        <end position="228"/>
    </location>
</feature>
<dbReference type="PANTHER" id="PTHR24193">
    <property type="entry name" value="ANKYRIN REPEAT PROTEIN"/>
    <property type="match status" value="1"/>
</dbReference>
<dbReference type="WBParaSite" id="jg18969">
    <property type="protein sequence ID" value="jg18969"/>
    <property type="gene ID" value="jg18969"/>
</dbReference>